<reference evidence="1" key="1">
    <citation type="journal article" date="2014" name="Int. J. Syst. Evol. Microbiol.">
        <title>Complete genome sequence of Corynebacterium casei LMG S-19264T (=DSM 44701T), isolated from a smear-ripened cheese.</title>
        <authorList>
            <consortium name="US DOE Joint Genome Institute (JGI-PGF)"/>
            <person name="Walter F."/>
            <person name="Albersmeier A."/>
            <person name="Kalinowski J."/>
            <person name="Ruckert C."/>
        </authorList>
    </citation>
    <scope>NUCLEOTIDE SEQUENCE</scope>
    <source>
        <strain evidence="1">JCM 14371</strain>
    </source>
</reference>
<dbReference type="EMBL" id="BMOE01000002">
    <property type="protein sequence ID" value="GGJ67494.1"/>
    <property type="molecule type" value="Genomic_DNA"/>
</dbReference>
<proteinExistence type="predicted"/>
<keyword evidence="2" id="KW-1185">Reference proteome</keyword>
<dbReference type="RefSeq" id="WP_188961146.1">
    <property type="nucleotide sequence ID" value="NZ_BMOE01000002.1"/>
</dbReference>
<evidence type="ECO:0000313" key="1">
    <source>
        <dbReference type="EMBL" id="GGJ67494.1"/>
    </source>
</evidence>
<reference evidence="1" key="2">
    <citation type="submission" date="2020-09" db="EMBL/GenBank/DDBJ databases">
        <authorList>
            <person name="Sun Q."/>
            <person name="Ohkuma M."/>
        </authorList>
    </citation>
    <scope>NUCLEOTIDE SEQUENCE</scope>
    <source>
        <strain evidence="1">JCM 14371</strain>
    </source>
</reference>
<evidence type="ECO:0008006" key="3">
    <source>
        <dbReference type="Google" id="ProtNLM"/>
    </source>
</evidence>
<accession>A0A917UM55</accession>
<comment type="caution">
    <text evidence="1">The sequence shown here is derived from an EMBL/GenBank/DDBJ whole genome shotgun (WGS) entry which is preliminary data.</text>
</comment>
<organism evidence="1 2">
    <name type="scientific">Deinococcus aquiradiocola</name>
    <dbReference type="NCBI Taxonomy" id="393059"/>
    <lineage>
        <taxon>Bacteria</taxon>
        <taxon>Thermotogati</taxon>
        <taxon>Deinococcota</taxon>
        <taxon>Deinococci</taxon>
        <taxon>Deinococcales</taxon>
        <taxon>Deinococcaceae</taxon>
        <taxon>Deinococcus</taxon>
    </lineage>
</organism>
<dbReference type="Proteomes" id="UP000635726">
    <property type="component" value="Unassembled WGS sequence"/>
</dbReference>
<protein>
    <recommendedName>
        <fullName evidence="3">DUF1990 domain-containing protein</fullName>
    </recommendedName>
</protein>
<dbReference type="SUPFAM" id="SSF55961">
    <property type="entry name" value="Bet v1-like"/>
    <property type="match status" value="1"/>
</dbReference>
<dbReference type="AlphaFoldDB" id="A0A917UM55"/>
<evidence type="ECO:0000313" key="2">
    <source>
        <dbReference type="Proteomes" id="UP000635726"/>
    </source>
</evidence>
<sequence length="198" mass="21981">MNPRGVMALTVLGLGYGTGVLRLPVHGWRPTTTEDGIGPLTVRHYWLDVSGMPLSRAETVQTALQSLPDLFPPALAVFRRVRPGPEATRPGDLFTVLMSGVRRGRVRVAEVTPEHFVLQTLRQHSESGTLEFRVDPLPDGDRLSVVSRMRSSSWFDRAAYLTGVGIVQRMTWETGLRRVQARVGGRKMAHGTSTQEWP</sequence>
<name>A0A917UM55_9DEIO</name>
<gene>
    <name evidence="1" type="ORF">GCM10008939_09770</name>
</gene>